<keyword evidence="4" id="KW-1185">Reference proteome</keyword>
<evidence type="ECO:0000313" key="4">
    <source>
        <dbReference type="Proteomes" id="UP000198318"/>
    </source>
</evidence>
<feature type="region of interest" description="Disordered" evidence="1">
    <location>
        <begin position="150"/>
        <end position="191"/>
    </location>
</feature>
<feature type="transmembrane region" description="Helical" evidence="2">
    <location>
        <begin position="49"/>
        <end position="69"/>
    </location>
</feature>
<dbReference type="RefSeq" id="WP_089329411.1">
    <property type="nucleotide sequence ID" value="NZ_FZOR01000036.1"/>
</dbReference>
<protein>
    <submittedName>
        <fullName evidence="3">Uncharacterized protein</fullName>
    </submittedName>
</protein>
<feature type="compositionally biased region" description="Pro residues" evidence="1">
    <location>
        <begin position="151"/>
        <end position="191"/>
    </location>
</feature>
<dbReference type="EMBL" id="FZOR01000036">
    <property type="protein sequence ID" value="SNT50011.1"/>
    <property type="molecule type" value="Genomic_DNA"/>
</dbReference>
<keyword evidence="2" id="KW-0472">Membrane</keyword>
<evidence type="ECO:0000256" key="1">
    <source>
        <dbReference type="SAM" id="MobiDB-lite"/>
    </source>
</evidence>
<dbReference type="Proteomes" id="UP000198318">
    <property type="component" value="Unassembled WGS sequence"/>
</dbReference>
<name>A0A239N4Y6_9ACTN</name>
<reference evidence="3 4" key="1">
    <citation type="submission" date="2017-06" db="EMBL/GenBank/DDBJ databases">
        <authorList>
            <person name="Kim H.J."/>
            <person name="Triplett B.A."/>
        </authorList>
    </citation>
    <scope>NUCLEOTIDE SEQUENCE [LARGE SCALE GENOMIC DNA]</scope>
    <source>
        <strain evidence="3 4">DSM 44715</strain>
    </source>
</reference>
<keyword evidence="2" id="KW-1133">Transmembrane helix</keyword>
<sequence length="191" mass="19435">MAQTRTATPVIGTIAAILVGGAVATGVGAFLMFFGIYETDVLAEVRRSMGYYAVLCFAVGFFTAIGLMLTRPRGPVAPIVAVVAAYVALYVGTRLGVLLYVSTHGGTPGWFLTDLLKPHFEKWDVLAPLAAGALGGLRVVMVAGSLAPRGPSGPPFPPPGGHGQPYPPGPGAPPVPGPPSGPPPGGPFPRP</sequence>
<proteinExistence type="predicted"/>
<gene>
    <name evidence="3" type="ORF">SAMN05443665_103639</name>
</gene>
<dbReference type="AlphaFoldDB" id="A0A239N4Y6"/>
<evidence type="ECO:0000256" key="2">
    <source>
        <dbReference type="SAM" id="Phobius"/>
    </source>
</evidence>
<feature type="transmembrane region" description="Helical" evidence="2">
    <location>
        <begin position="12"/>
        <end position="37"/>
    </location>
</feature>
<accession>A0A239N4Y6</accession>
<feature type="transmembrane region" description="Helical" evidence="2">
    <location>
        <begin position="76"/>
        <end position="101"/>
    </location>
</feature>
<organism evidence="3 4">
    <name type="scientific">Actinomadura meyerae</name>
    <dbReference type="NCBI Taxonomy" id="240840"/>
    <lineage>
        <taxon>Bacteria</taxon>
        <taxon>Bacillati</taxon>
        <taxon>Actinomycetota</taxon>
        <taxon>Actinomycetes</taxon>
        <taxon>Streptosporangiales</taxon>
        <taxon>Thermomonosporaceae</taxon>
        <taxon>Actinomadura</taxon>
    </lineage>
</organism>
<keyword evidence="2" id="KW-0812">Transmembrane</keyword>
<evidence type="ECO:0000313" key="3">
    <source>
        <dbReference type="EMBL" id="SNT50011.1"/>
    </source>
</evidence>